<evidence type="ECO:0000313" key="6">
    <source>
        <dbReference type="Proteomes" id="UP000705283"/>
    </source>
</evidence>
<evidence type="ECO:0000313" key="4">
    <source>
        <dbReference type="EMBL" id="ORJ20217.1"/>
    </source>
</evidence>
<comment type="similarity">
    <text evidence="1">Belongs to the universal stress protein A family.</text>
</comment>
<name>A0AA40X037_9GAMM</name>
<sequence length="148" mass="15144">MFDVILVAVDGSPQTSQVVALASQVAQHGAPQVYVTCCIDEAYAFANEKEQPGDIIDYPAAAAEENTATTVVENALRQLAQAGVVAQGNLVIGAAGETLIAQAKAKGASVIVMGHRHLTAFGKIFKGSVSAEVVAGAPCPVLVEVRGN</sequence>
<accession>A0AA40X037</accession>
<dbReference type="Proteomes" id="UP000192722">
    <property type="component" value="Unassembled WGS sequence"/>
</dbReference>
<dbReference type="InterPro" id="IPR014729">
    <property type="entry name" value="Rossmann-like_a/b/a_fold"/>
</dbReference>
<evidence type="ECO:0000259" key="2">
    <source>
        <dbReference type="Pfam" id="PF00582"/>
    </source>
</evidence>
<dbReference type="CDD" id="cd00293">
    <property type="entry name" value="USP-like"/>
    <property type="match status" value="1"/>
</dbReference>
<evidence type="ECO:0000313" key="3">
    <source>
        <dbReference type="EMBL" id="MBF6635764.1"/>
    </source>
</evidence>
<dbReference type="AlphaFoldDB" id="A0AA40X037"/>
<reference evidence="4 5" key="2">
    <citation type="journal article" date="2017" name="Int. J. Syst. Evol. Microbiol.">
        <title>Rouxiella badensis sp. nov. and Rouxiella silvae sp. nov. isolated from peat bog soil in Germany and emendation of the genus description.</title>
        <authorList>
            <person name="Le Fleche-Mateos A."/>
            <person name="Kugler J.H."/>
            <person name="Hansen S.H."/>
            <person name="Syldatk C."/>
            <person name="Hausmann R."/>
            <person name="Lomprez F."/>
            <person name="Vandenbogaert M."/>
            <person name="Manuguerra J.C."/>
            <person name="Grimont P.A."/>
        </authorList>
    </citation>
    <scope>NUCLEOTIDE SEQUENCE [LARGE SCALE GENOMIC DNA]</scope>
    <source>
        <strain evidence="4 5">213</strain>
    </source>
</reference>
<dbReference type="InterPro" id="IPR006015">
    <property type="entry name" value="Universal_stress_UspA"/>
</dbReference>
<dbReference type="PRINTS" id="PR01438">
    <property type="entry name" value="UNVRSLSTRESS"/>
</dbReference>
<dbReference type="InterPro" id="IPR006016">
    <property type="entry name" value="UspA"/>
</dbReference>
<dbReference type="RefSeq" id="WP_055783015.1">
    <property type="nucleotide sequence ID" value="NZ_CBCSCF010000002.1"/>
</dbReference>
<reference evidence="3" key="4">
    <citation type="submission" date="2022-09" db="EMBL/GenBank/DDBJ databases">
        <title>Rouxiella aceris sp. nov., isolated from tree sap and emended description of the genus Rhouxiella.</title>
        <authorList>
            <person name="Kim I.S."/>
        </authorList>
    </citation>
    <scope>NUCLEOTIDE SEQUENCE</scope>
    <source>
        <strain evidence="3">SAP-2</strain>
    </source>
</reference>
<dbReference type="EMBL" id="JADMKS010000001">
    <property type="protein sequence ID" value="MBF6635764.1"/>
    <property type="molecule type" value="Genomic_DNA"/>
</dbReference>
<dbReference type="Pfam" id="PF00582">
    <property type="entry name" value="Usp"/>
    <property type="match status" value="1"/>
</dbReference>
<reference evidence="3" key="3">
    <citation type="submission" date="2020-11" db="EMBL/GenBank/DDBJ databases">
        <authorList>
            <person name="Lee S.D."/>
        </authorList>
    </citation>
    <scope>NUCLEOTIDE SEQUENCE</scope>
    <source>
        <strain evidence="3">SAP-2</strain>
    </source>
</reference>
<dbReference type="EMBL" id="MRWD01000040">
    <property type="protein sequence ID" value="ORJ20217.1"/>
    <property type="molecule type" value="Genomic_DNA"/>
</dbReference>
<feature type="domain" description="UspA" evidence="2">
    <location>
        <begin position="1"/>
        <end position="143"/>
    </location>
</feature>
<dbReference type="PANTHER" id="PTHR46268">
    <property type="entry name" value="STRESS RESPONSE PROTEIN NHAX"/>
    <property type="match status" value="1"/>
</dbReference>
<reference evidence="4" key="1">
    <citation type="submission" date="2016-12" db="EMBL/GenBank/DDBJ databases">
        <authorList>
            <person name="Le Fleche-Mateos A."/>
        </authorList>
    </citation>
    <scope>NUCLEOTIDE SEQUENCE</scope>
    <source>
        <strain evidence="4">213</strain>
    </source>
</reference>
<evidence type="ECO:0000313" key="5">
    <source>
        <dbReference type="Proteomes" id="UP000192722"/>
    </source>
</evidence>
<dbReference type="Proteomes" id="UP000705283">
    <property type="component" value="Unassembled WGS sequence"/>
</dbReference>
<gene>
    <name evidence="4" type="ORF">BS639_16265</name>
    <name evidence="3" type="ORF">ITX54_03685</name>
</gene>
<organism evidence="3 6">
    <name type="scientific">Rouxiella silvae</name>
    <dbReference type="NCBI Taxonomy" id="1646373"/>
    <lineage>
        <taxon>Bacteria</taxon>
        <taxon>Pseudomonadati</taxon>
        <taxon>Pseudomonadota</taxon>
        <taxon>Gammaproteobacteria</taxon>
        <taxon>Enterobacterales</taxon>
        <taxon>Yersiniaceae</taxon>
        <taxon>Rouxiella</taxon>
    </lineage>
</organism>
<dbReference type="Gene3D" id="3.40.50.620">
    <property type="entry name" value="HUPs"/>
    <property type="match status" value="1"/>
</dbReference>
<dbReference type="SUPFAM" id="SSF52402">
    <property type="entry name" value="Adenine nucleotide alpha hydrolases-like"/>
    <property type="match status" value="1"/>
</dbReference>
<comment type="caution">
    <text evidence="3">The sequence shown here is derived from an EMBL/GenBank/DDBJ whole genome shotgun (WGS) entry which is preliminary data.</text>
</comment>
<proteinExistence type="inferred from homology"/>
<dbReference type="PANTHER" id="PTHR46268:SF6">
    <property type="entry name" value="UNIVERSAL STRESS PROTEIN UP12"/>
    <property type="match status" value="1"/>
</dbReference>
<evidence type="ECO:0000256" key="1">
    <source>
        <dbReference type="ARBA" id="ARBA00008791"/>
    </source>
</evidence>
<protein>
    <submittedName>
        <fullName evidence="3 4">Universal stress protein</fullName>
    </submittedName>
</protein>
<keyword evidence="5" id="KW-1185">Reference proteome</keyword>